<keyword evidence="2" id="KW-1185">Reference proteome</keyword>
<dbReference type="AlphaFoldDB" id="E9HWJ0"/>
<dbReference type="HOGENOM" id="CLU_2815042_0_0_1"/>
<proteinExistence type="predicted"/>
<accession>E9HWJ0</accession>
<protein>
    <submittedName>
        <fullName evidence="1">Uncharacterized protein</fullName>
    </submittedName>
</protein>
<name>E9HWJ0_DAPPU</name>
<evidence type="ECO:0000313" key="2">
    <source>
        <dbReference type="Proteomes" id="UP000000305"/>
    </source>
</evidence>
<evidence type="ECO:0000313" key="1">
    <source>
        <dbReference type="EMBL" id="EFX63896.1"/>
    </source>
</evidence>
<organism evidence="1 2">
    <name type="scientific">Daphnia pulex</name>
    <name type="common">Water flea</name>
    <dbReference type="NCBI Taxonomy" id="6669"/>
    <lineage>
        <taxon>Eukaryota</taxon>
        <taxon>Metazoa</taxon>
        <taxon>Ecdysozoa</taxon>
        <taxon>Arthropoda</taxon>
        <taxon>Crustacea</taxon>
        <taxon>Branchiopoda</taxon>
        <taxon>Diplostraca</taxon>
        <taxon>Cladocera</taxon>
        <taxon>Anomopoda</taxon>
        <taxon>Daphniidae</taxon>
        <taxon>Daphnia</taxon>
    </lineage>
</organism>
<reference evidence="1 2" key="1">
    <citation type="journal article" date="2011" name="Science">
        <title>The ecoresponsive genome of Daphnia pulex.</title>
        <authorList>
            <person name="Colbourne J.K."/>
            <person name="Pfrender M.E."/>
            <person name="Gilbert D."/>
            <person name="Thomas W.K."/>
            <person name="Tucker A."/>
            <person name="Oakley T.H."/>
            <person name="Tokishita S."/>
            <person name="Aerts A."/>
            <person name="Arnold G.J."/>
            <person name="Basu M.K."/>
            <person name="Bauer D.J."/>
            <person name="Caceres C.E."/>
            <person name="Carmel L."/>
            <person name="Casola C."/>
            <person name="Choi J.H."/>
            <person name="Detter J.C."/>
            <person name="Dong Q."/>
            <person name="Dusheyko S."/>
            <person name="Eads B.D."/>
            <person name="Frohlich T."/>
            <person name="Geiler-Samerotte K.A."/>
            <person name="Gerlach D."/>
            <person name="Hatcher P."/>
            <person name="Jogdeo S."/>
            <person name="Krijgsveld J."/>
            <person name="Kriventseva E.V."/>
            <person name="Kultz D."/>
            <person name="Laforsch C."/>
            <person name="Lindquist E."/>
            <person name="Lopez J."/>
            <person name="Manak J.R."/>
            <person name="Muller J."/>
            <person name="Pangilinan J."/>
            <person name="Patwardhan R.P."/>
            <person name="Pitluck S."/>
            <person name="Pritham E.J."/>
            <person name="Rechtsteiner A."/>
            <person name="Rho M."/>
            <person name="Rogozin I.B."/>
            <person name="Sakarya O."/>
            <person name="Salamov A."/>
            <person name="Schaack S."/>
            <person name="Shapiro H."/>
            <person name="Shiga Y."/>
            <person name="Skalitzky C."/>
            <person name="Smith Z."/>
            <person name="Souvorov A."/>
            <person name="Sung W."/>
            <person name="Tang Z."/>
            <person name="Tsuchiya D."/>
            <person name="Tu H."/>
            <person name="Vos H."/>
            <person name="Wang M."/>
            <person name="Wolf Y.I."/>
            <person name="Yamagata H."/>
            <person name="Yamada T."/>
            <person name="Ye Y."/>
            <person name="Shaw J.R."/>
            <person name="Andrews J."/>
            <person name="Crease T.J."/>
            <person name="Tang H."/>
            <person name="Lucas S.M."/>
            <person name="Robertson H.M."/>
            <person name="Bork P."/>
            <person name="Koonin E.V."/>
            <person name="Zdobnov E.M."/>
            <person name="Grigoriev I.V."/>
            <person name="Lynch M."/>
            <person name="Boore J.L."/>
        </authorList>
    </citation>
    <scope>NUCLEOTIDE SEQUENCE [LARGE SCALE GENOMIC DNA]</scope>
</reference>
<dbReference type="Proteomes" id="UP000000305">
    <property type="component" value="Unassembled WGS sequence"/>
</dbReference>
<gene>
    <name evidence="1" type="ORF">DAPPUDRAFT_229881</name>
</gene>
<dbReference type="EMBL" id="GL732930">
    <property type="protein sequence ID" value="EFX63896.1"/>
    <property type="molecule type" value="Genomic_DNA"/>
</dbReference>
<sequence length="67" mass="7808">MFGEEIDDPARARLRERRDCSSELNCTNVYQKLWNETERDFASGRKTAMTGAGPTTHSTWIIYFCSW</sequence>
<dbReference type="InParanoid" id="E9HWJ0"/>
<dbReference type="KEGG" id="dpx:DAPPUDRAFT_229881"/>